<feature type="repeat" description="WD" evidence="3">
    <location>
        <begin position="15"/>
        <end position="49"/>
    </location>
</feature>
<dbReference type="Proteomes" id="UP000245535">
    <property type="component" value="Unassembled WGS sequence"/>
</dbReference>
<dbReference type="SMART" id="SM00320">
    <property type="entry name" value="WD40"/>
    <property type="match status" value="6"/>
</dbReference>
<feature type="repeat" description="WD" evidence="3">
    <location>
        <begin position="224"/>
        <end position="265"/>
    </location>
</feature>
<dbReference type="Pfam" id="PF00400">
    <property type="entry name" value="WD40"/>
    <property type="match status" value="4"/>
</dbReference>
<dbReference type="SUPFAM" id="SSF50978">
    <property type="entry name" value="WD40 repeat-like"/>
    <property type="match status" value="1"/>
</dbReference>
<evidence type="ECO:0000313" key="5">
    <source>
        <dbReference type="Proteomes" id="UP000245535"/>
    </source>
</evidence>
<dbReference type="PANTHER" id="PTHR19848">
    <property type="entry name" value="WD40 REPEAT PROTEIN"/>
    <property type="match status" value="1"/>
</dbReference>
<dbReference type="PROSITE" id="PS50082">
    <property type="entry name" value="WD_REPEATS_2"/>
    <property type="match status" value="4"/>
</dbReference>
<protein>
    <submittedName>
        <fullName evidence="4">WD-40 repeat-containing protein</fullName>
    </submittedName>
</protein>
<dbReference type="PROSITE" id="PS50294">
    <property type="entry name" value="WD_REPEATS_REGION"/>
    <property type="match status" value="3"/>
</dbReference>
<sequence length="308" mass="34689">MITSRDINIEKLGTFTGHKDSLYALAPSNQKGVFYCAGLDGMITKWDISKPDQGELVAKVQGTVYAMFFNPVKNELIVGQNNEGLHLIDLNENKKIKACPTGQHQIFDIKLFNGKIYLAQGDGFLSIIDYEKFSVDKKVKLSDKHSRSLAIQPDQDLIFVGSSDNIIRGISLADYNIVHELTGHEFSIFSLNFSKDYNYLLSGSRDAHLKIWNSNLDYALSQDIVAHMYTINHISYREDGRYFATCSKDKSIKIWDAESFKLLKVIDKARYAGHGTSVNKLLWLDSTTLASCSDDRSISIWKVNGLPE</sequence>
<dbReference type="InterPro" id="IPR036322">
    <property type="entry name" value="WD40_repeat_dom_sf"/>
</dbReference>
<dbReference type="EMBL" id="QGDO01000005">
    <property type="protein sequence ID" value="PWJ40173.1"/>
    <property type="molecule type" value="Genomic_DNA"/>
</dbReference>
<evidence type="ECO:0000256" key="1">
    <source>
        <dbReference type="ARBA" id="ARBA00022574"/>
    </source>
</evidence>
<evidence type="ECO:0000313" key="4">
    <source>
        <dbReference type="EMBL" id="PWJ40173.1"/>
    </source>
</evidence>
<dbReference type="PRINTS" id="PR00320">
    <property type="entry name" value="GPROTEINBRPT"/>
</dbReference>
<dbReference type="PANTHER" id="PTHR19848:SF8">
    <property type="entry name" value="F-BOX AND WD REPEAT DOMAIN CONTAINING 7"/>
    <property type="match status" value="1"/>
</dbReference>
<dbReference type="AlphaFoldDB" id="A0A315Z764"/>
<reference evidence="4 5" key="1">
    <citation type="submission" date="2018-03" db="EMBL/GenBank/DDBJ databases">
        <title>Genomic Encyclopedia of Archaeal and Bacterial Type Strains, Phase II (KMG-II): from individual species to whole genera.</title>
        <authorList>
            <person name="Goeker M."/>
        </authorList>
    </citation>
    <scope>NUCLEOTIDE SEQUENCE [LARGE SCALE GENOMIC DNA]</scope>
    <source>
        <strain evidence="4 5">DSM 28229</strain>
    </source>
</reference>
<feature type="repeat" description="WD" evidence="3">
    <location>
        <begin position="181"/>
        <end position="213"/>
    </location>
</feature>
<dbReference type="RefSeq" id="WP_109620667.1">
    <property type="nucleotide sequence ID" value="NZ_QGDO01000005.1"/>
</dbReference>
<dbReference type="InterPro" id="IPR001680">
    <property type="entry name" value="WD40_rpt"/>
</dbReference>
<gene>
    <name evidence="4" type="ORF">BC781_105241</name>
</gene>
<keyword evidence="5" id="KW-1185">Reference proteome</keyword>
<accession>A0A315Z764</accession>
<evidence type="ECO:0000256" key="2">
    <source>
        <dbReference type="ARBA" id="ARBA00022737"/>
    </source>
</evidence>
<feature type="repeat" description="WD" evidence="3">
    <location>
        <begin position="271"/>
        <end position="308"/>
    </location>
</feature>
<keyword evidence="2" id="KW-0677">Repeat</keyword>
<dbReference type="InterPro" id="IPR015943">
    <property type="entry name" value="WD40/YVTN_repeat-like_dom_sf"/>
</dbReference>
<dbReference type="OrthoDB" id="933690at2"/>
<dbReference type="InterPro" id="IPR020472">
    <property type="entry name" value="WD40_PAC1"/>
</dbReference>
<name>A0A315Z764_SEDFL</name>
<comment type="caution">
    <text evidence="4">The sequence shown here is derived from an EMBL/GenBank/DDBJ whole genome shotgun (WGS) entry which is preliminary data.</text>
</comment>
<keyword evidence="1 3" id="KW-0853">WD repeat</keyword>
<dbReference type="Gene3D" id="2.130.10.10">
    <property type="entry name" value="YVTN repeat-like/Quinoprotein amine dehydrogenase"/>
    <property type="match status" value="2"/>
</dbReference>
<evidence type="ECO:0000256" key="3">
    <source>
        <dbReference type="PROSITE-ProRule" id="PRU00221"/>
    </source>
</evidence>
<organism evidence="4 5">
    <name type="scientific">Sediminitomix flava</name>
    <dbReference type="NCBI Taxonomy" id="379075"/>
    <lineage>
        <taxon>Bacteria</taxon>
        <taxon>Pseudomonadati</taxon>
        <taxon>Bacteroidota</taxon>
        <taxon>Cytophagia</taxon>
        <taxon>Cytophagales</taxon>
        <taxon>Flammeovirgaceae</taxon>
        <taxon>Sediminitomix</taxon>
    </lineage>
</organism>
<proteinExistence type="predicted"/>